<sequence>MTVMPLHPPQTSTSQALSLEALKRKGVTVKEEDWNIFDYKGEVLEATRTAWYVSTDGHN</sequence>
<accession>W2SX72</accession>
<keyword evidence="2" id="KW-1185">Reference proteome</keyword>
<dbReference type="Proteomes" id="UP000053676">
    <property type="component" value="Unassembled WGS sequence"/>
</dbReference>
<dbReference type="EMBL" id="KI660365">
    <property type="protein sequence ID" value="ETN74349.1"/>
    <property type="molecule type" value="Genomic_DNA"/>
</dbReference>
<dbReference type="KEGG" id="nai:NECAME_04028"/>
<evidence type="ECO:0000313" key="1">
    <source>
        <dbReference type="EMBL" id="ETN74349.1"/>
    </source>
</evidence>
<protein>
    <submittedName>
        <fullName evidence="1">Uncharacterized protein</fullName>
    </submittedName>
</protein>
<proteinExistence type="predicted"/>
<evidence type="ECO:0000313" key="2">
    <source>
        <dbReference type="Proteomes" id="UP000053676"/>
    </source>
</evidence>
<dbReference type="AlphaFoldDB" id="W2SX72"/>
<name>W2SX72_NECAM</name>
<gene>
    <name evidence="1" type="ORF">NECAME_04028</name>
</gene>
<organism evidence="1 2">
    <name type="scientific">Necator americanus</name>
    <name type="common">Human hookworm</name>
    <dbReference type="NCBI Taxonomy" id="51031"/>
    <lineage>
        <taxon>Eukaryota</taxon>
        <taxon>Metazoa</taxon>
        <taxon>Ecdysozoa</taxon>
        <taxon>Nematoda</taxon>
        <taxon>Chromadorea</taxon>
        <taxon>Rhabditida</taxon>
        <taxon>Rhabditina</taxon>
        <taxon>Rhabditomorpha</taxon>
        <taxon>Strongyloidea</taxon>
        <taxon>Ancylostomatidae</taxon>
        <taxon>Bunostominae</taxon>
        <taxon>Necator</taxon>
    </lineage>
</organism>
<reference evidence="2" key="1">
    <citation type="journal article" date="2014" name="Nat. Genet.">
        <title>Genome of the human hookworm Necator americanus.</title>
        <authorList>
            <person name="Tang Y.T."/>
            <person name="Gao X."/>
            <person name="Rosa B.A."/>
            <person name="Abubucker S."/>
            <person name="Hallsworth-Pepin K."/>
            <person name="Martin J."/>
            <person name="Tyagi R."/>
            <person name="Heizer E."/>
            <person name="Zhang X."/>
            <person name="Bhonagiri-Palsikar V."/>
            <person name="Minx P."/>
            <person name="Warren W.C."/>
            <person name="Wang Q."/>
            <person name="Zhan B."/>
            <person name="Hotez P.J."/>
            <person name="Sternberg P.W."/>
            <person name="Dougall A."/>
            <person name="Gaze S.T."/>
            <person name="Mulvenna J."/>
            <person name="Sotillo J."/>
            <person name="Ranganathan S."/>
            <person name="Rabelo E.M."/>
            <person name="Wilson R.K."/>
            <person name="Felgner P.L."/>
            <person name="Bethony J."/>
            <person name="Hawdon J.M."/>
            <person name="Gasser R.B."/>
            <person name="Loukas A."/>
            <person name="Mitreva M."/>
        </authorList>
    </citation>
    <scope>NUCLEOTIDE SEQUENCE [LARGE SCALE GENOMIC DNA]</scope>
</reference>